<proteinExistence type="predicted"/>
<sequence>MQTNEIPLAIVWRTNPLLGLFAIVASFVIAISMVPLDCQVAGAMRLPAIVFSIGLLISQFTSVLAAPKSAFHALNVVAAAPVYWLLLDMVQGAYPLPGIDPETTVHSLGAIGLFSSGVWLGGLLSPMRFPVRMRAGLEIQLSAKQLLVLIWIAFFLALLRFAIPAKFDFEAIVGAFGGSRWEAPWARGAMGGWDAFLDHFAYFGYVLPVLTTLLARKIGWLNRRAFTAICLTGVIASLLSIGGGRRVIGVLVGSGMVVWFLSNPLPRFRSVLVVGFVFTILLLVMQVILLYRNDGLSRILSGDIGDRMAQRQYLHVDDNFLRLSQLTVIIPAQHPHVTWRWLIWVGSRPVPRVLWPGKPIDPGFSLPEFLGAKGVSYSSSIVGELYLAFGFPGCLFGGVVLGRCGRSLAYMLERNSSTGGFIVYGIGTLALFAGVRSGIDLILMSYGIVGWFIVVGIYRKLFVHESNGLVHADLRDGTRVY</sequence>
<comment type="caution">
    <text evidence="2">The sequence shown here is derived from an EMBL/GenBank/DDBJ whole genome shotgun (WGS) entry which is preliminary data.</text>
</comment>
<accession>A0A5C6F1T6</accession>
<feature type="transmembrane region" description="Helical" evidence="1">
    <location>
        <begin position="272"/>
        <end position="291"/>
    </location>
</feature>
<feature type="transmembrane region" description="Helical" evidence="1">
    <location>
        <begin position="73"/>
        <end position="94"/>
    </location>
</feature>
<feature type="transmembrane region" description="Helical" evidence="1">
    <location>
        <begin position="106"/>
        <end position="125"/>
    </location>
</feature>
<feature type="transmembrane region" description="Helical" evidence="1">
    <location>
        <begin position="441"/>
        <end position="458"/>
    </location>
</feature>
<dbReference type="RefSeq" id="WP_146533443.1">
    <property type="nucleotide sequence ID" value="NZ_SJPX01000002.1"/>
</dbReference>
<evidence type="ECO:0000313" key="3">
    <source>
        <dbReference type="Proteomes" id="UP000317977"/>
    </source>
</evidence>
<feature type="transmembrane region" description="Helical" evidence="1">
    <location>
        <begin position="146"/>
        <end position="163"/>
    </location>
</feature>
<feature type="transmembrane region" description="Helical" evidence="1">
    <location>
        <begin position="48"/>
        <end position="66"/>
    </location>
</feature>
<evidence type="ECO:0000256" key="1">
    <source>
        <dbReference type="SAM" id="Phobius"/>
    </source>
</evidence>
<feature type="transmembrane region" description="Helical" evidence="1">
    <location>
        <begin position="17"/>
        <end position="36"/>
    </location>
</feature>
<dbReference type="AlphaFoldDB" id="A0A5C6F1T6"/>
<keyword evidence="3" id="KW-1185">Reference proteome</keyword>
<reference evidence="2 3" key="1">
    <citation type="submission" date="2019-02" db="EMBL/GenBank/DDBJ databases">
        <title>Deep-cultivation of Planctomycetes and their phenomic and genomic characterization uncovers novel biology.</title>
        <authorList>
            <person name="Wiegand S."/>
            <person name="Jogler M."/>
            <person name="Boedeker C."/>
            <person name="Pinto D."/>
            <person name="Vollmers J."/>
            <person name="Rivas-Marin E."/>
            <person name="Kohn T."/>
            <person name="Peeters S.H."/>
            <person name="Heuer A."/>
            <person name="Rast P."/>
            <person name="Oberbeckmann S."/>
            <person name="Bunk B."/>
            <person name="Jeske O."/>
            <person name="Meyerdierks A."/>
            <person name="Storesund J.E."/>
            <person name="Kallscheuer N."/>
            <person name="Luecker S."/>
            <person name="Lage O.M."/>
            <person name="Pohl T."/>
            <person name="Merkel B.J."/>
            <person name="Hornburger P."/>
            <person name="Mueller R.-W."/>
            <person name="Bruemmer F."/>
            <person name="Labrenz M."/>
            <person name="Spormann A.M."/>
            <person name="Op Den Camp H."/>
            <person name="Overmann J."/>
            <person name="Amann R."/>
            <person name="Jetten M.S.M."/>
            <person name="Mascher T."/>
            <person name="Medema M.H."/>
            <person name="Devos D.P."/>
            <person name="Kaster A.-K."/>
            <person name="Ovreas L."/>
            <person name="Rohde M."/>
            <person name="Galperin M.Y."/>
            <person name="Jogler C."/>
        </authorList>
    </citation>
    <scope>NUCLEOTIDE SEQUENCE [LARGE SCALE GENOMIC DNA]</scope>
    <source>
        <strain evidence="2 3">Poly59</strain>
    </source>
</reference>
<feature type="transmembrane region" description="Helical" evidence="1">
    <location>
        <begin position="385"/>
        <end position="404"/>
    </location>
</feature>
<dbReference type="OrthoDB" id="292785at2"/>
<organism evidence="2 3">
    <name type="scientific">Rubripirellula reticaptiva</name>
    <dbReference type="NCBI Taxonomy" id="2528013"/>
    <lineage>
        <taxon>Bacteria</taxon>
        <taxon>Pseudomonadati</taxon>
        <taxon>Planctomycetota</taxon>
        <taxon>Planctomycetia</taxon>
        <taxon>Pirellulales</taxon>
        <taxon>Pirellulaceae</taxon>
        <taxon>Rubripirellula</taxon>
    </lineage>
</organism>
<keyword evidence="1" id="KW-0472">Membrane</keyword>
<protein>
    <submittedName>
        <fullName evidence="2">Uncharacterized protein</fullName>
    </submittedName>
</protein>
<keyword evidence="1" id="KW-0812">Transmembrane</keyword>
<keyword evidence="1" id="KW-1133">Transmembrane helix</keyword>
<evidence type="ECO:0000313" key="2">
    <source>
        <dbReference type="EMBL" id="TWU55212.1"/>
    </source>
</evidence>
<gene>
    <name evidence="2" type="ORF">Poly59_15090</name>
</gene>
<feature type="transmembrane region" description="Helical" evidence="1">
    <location>
        <begin position="416"/>
        <end position="435"/>
    </location>
</feature>
<feature type="transmembrane region" description="Helical" evidence="1">
    <location>
        <begin position="225"/>
        <end position="241"/>
    </location>
</feature>
<name>A0A5C6F1T6_9BACT</name>
<dbReference type="EMBL" id="SJPX01000002">
    <property type="protein sequence ID" value="TWU55212.1"/>
    <property type="molecule type" value="Genomic_DNA"/>
</dbReference>
<dbReference type="Proteomes" id="UP000317977">
    <property type="component" value="Unassembled WGS sequence"/>
</dbReference>
<feature type="transmembrane region" description="Helical" evidence="1">
    <location>
        <begin position="200"/>
        <end position="218"/>
    </location>
</feature>